<keyword evidence="2" id="KW-1185">Reference proteome</keyword>
<name>A0ACA9PF00_9GLOM</name>
<proteinExistence type="predicted"/>
<protein>
    <submittedName>
        <fullName evidence="1">2381_t:CDS:1</fullName>
    </submittedName>
</protein>
<comment type="caution">
    <text evidence="1">The sequence shown here is derived from an EMBL/GenBank/DDBJ whole genome shotgun (WGS) entry which is preliminary data.</text>
</comment>
<gene>
    <name evidence="1" type="ORF">RPERSI_LOCUS10319</name>
</gene>
<accession>A0ACA9PF00</accession>
<reference evidence="1" key="1">
    <citation type="submission" date="2021-06" db="EMBL/GenBank/DDBJ databases">
        <authorList>
            <person name="Kallberg Y."/>
            <person name="Tangrot J."/>
            <person name="Rosling A."/>
        </authorList>
    </citation>
    <scope>NUCLEOTIDE SEQUENCE</scope>
    <source>
        <strain evidence="1">MA461A</strain>
    </source>
</reference>
<evidence type="ECO:0000313" key="1">
    <source>
        <dbReference type="EMBL" id="CAG8707499.1"/>
    </source>
</evidence>
<evidence type="ECO:0000313" key="2">
    <source>
        <dbReference type="Proteomes" id="UP000789920"/>
    </source>
</evidence>
<dbReference type="Proteomes" id="UP000789920">
    <property type="component" value="Unassembled WGS sequence"/>
</dbReference>
<sequence>MTKHTDHKKRISKTQKDIQFANTAKLKIYLVIIKYPTHSVNLVIKFVKEFIEYLTKPKYLRKIFDAKINLLHIIEEAKLIFESLKEQHNFDKLYKVLDNLQDTSDKEKCHNHKRKCIKLLSTNINDCDNCIERQIPCKYKQYKKRGPKPEYKLDLSYHQRYIQRVEKKAQQTTDNIQQKLFKEYLERLKKENQL</sequence>
<dbReference type="EMBL" id="CAJVQC010020367">
    <property type="protein sequence ID" value="CAG8707499.1"/>
    <property type="molecule type" value="Genomic_DNA"/>
</dbReference>
<organism evidence="1 2">
    <name type="scientific">Racocetra persica</name>
    <dbReference type="NCBI Taxonomy" id="160502"/>
    <lineage>
        <taxon>Eukaryota</taxon>
        <taxon>Fungi</taxon>
        <taxon>Fungi incertae sedis</taxon>
        <taxon>Mucoromycota</taxon>
        <taxon>Glomeromycotina</taxon>
        <taxon>Glomeromycetes</taxon>
        <taxon>Diversisporales</taxon>
        <taxon>Gigasporaceae</taxon>
        <taxon>Racocetra</taxon>
    </lineage>
</organism>